<dbReference type="AlphaFoldDB" id="A0A2G9I976"/>
<sequence length="133" mass="14867">MKELENLEETLNESIRESIGARAGKLSRGKKNGTMEDDEEDYLSDDDEFYNRTQKTSKRKSGESQSVETADSLLDKKDALIKQIGEKEKSLLDEDKPAHTDEATESGDALDACMSAVSSQIGRSCGESRWEIW</sequence>
<comment type="caution">
    <text evidence="2">The sequence shown here is derived from an EMBL/GenBank/DDBJ whole genome shotgun (WGS) entry which is preliminary data.</text>
</comment>
<protein>
    <submittedName>
        <fullName evidence="2">Uncharacterized protein</fullName>
    </submittedName>
</protein>
<proteinExistence type="predicted"/>
<reference evidence="3" key="1">
    <citation type="journal article" date="2018" name="Gigascience">
        <title>Genome assembly of the Pink Ipe (Handroanthus impetiginosus, Bignoniaceae), a highly valued, ecologically keystone Neotropical timber forest tree.</title>
        <authorList>
            <person name="Silva-Junior O.B."/>
            <person name="Grattapaglia D."/>
            <person name="Novaes E."/>
            <person name="Collevatti R.G."/>
        </authorList>
    </citation>
    <scope>NUCLEOTIDE SEQUENCE [LARGE SCALE GENOMIC DNA]</scope>
    <source>
        <strain evidence="3">cv. UFG-1</strain>
    </source>
</reference>
<evidence type="ECO:0000256" key="1">
    <source>
        <dbReference type="SAM" id="MobiDB-lite"/>
    </source>
</evidence>
<evidence type="ECO:0000313" key="3">
    <source>
        <dbReference type="Proteomes" id="UP000231279"/>
    </source>
</evidence>
<dbReference type="EMBL" id="NKXS01000112">
    <property type="protein sequence ID" value="PIN26306.1"/>
    <property type="molecule type" value="Genomic_DNA"/>
</dbReference>
<dbReference type="Proteomes" id="UP000231279">
    <property type="component" value="Unassembled WGS sequence"/>
</dbReference>
<dbReference type="OrthoDB" id="444265at2759"/>
<feature type="region of interest" description="Disordered" evidence="1">
    <location>
        <begin position="88"/>
        <end position="107"/>
    </location>
</feature>
<keyword evidence="3" id="KW-1185">Reference proteome</keyword>
<accession>A0A2G9I976</accession>
<feature type="compositionally biased region" description="Basic and acidic residues" evidence="1">
    <location>
        <begin position="88"/>
        <end position="102"/>
    </location>
</feature>
<feature type="region of interest" description="Disordered" evidence="1">
    <location>
        <begin position="1"/>
        <end position="71"/>
    </location>
</feature>
<evidence type="ECO:0000313" key="2">
    <source>
        <dbReference type="EMBL" id="PIN26306.1"/>
    </source>
</evidence>
<feature type="compositionally biased region" description="Acidic residues" evidence="1">
    <location>
        <begin position="35"/>
        <end position="48"/>
    </location>
</feature>
<feature type="compositionally biased region" description="Acidic residues" evidence="1">
    <location>
        <begin position="1"/>
        <end position="11"/>
    </location>
</feature>
<dbReference type="STRING" id="429701.A0A2G9I976"/>
<organism evidence="2 3">
    <name type="scientific">Handroanthus impetiginosus</name>
    <dbReference type="NCBI Taxonomy" id="429701"/>
    <lineage>
        <taxon>Eukaryota</taxon>
        <taxon>Viridiplantae</taxon>
        <taxon>Streptophyta</taxon>
        <taxon>Embryophyta</taxon>
        <taxon>Tracheophyta</taxon>
        <taxon>Spermatophyta</taxon>
        <taxon>Magnoliopsida</taxon>
        <taxon>eudicotyledons</taxon>
        <taxon>Gunneridae</taxon>
        <taxon>Pentapetalae</taxon>
        <taxon>asterids</taxon>
        <taxon>lamiids</taxon>
        <taxon>Lamiales</taxon>
        <taxon>Bignoniaceae</taxon>
        <taxon>Crescentiina</taxon>
        <taxon>Tabebuia alliance</taxon>
        <taxon>Handroanthus</taxon>
    </lineage>
</organism>
<name>A0A2G9I976_9LAMI</name>
<gene>
    <name evidence="2" type="ORF">CDL12_00942</name>
</gene>